<keyword evidence="2" id="KW-1185">Reference proteome</keyword>
<evidence type="ECO:0000313" key="2">
    <source>
        <dbReference type="Proteomes" id="UP001054945"/>
    </source>
</evidence>
<proteinExistence type="predicted"/>
<accession>A0AAV4WUR9</accession>
<dbReference type="EMBL" id="BPLR01016768">
    <property type="protein sequence ID" value="GIY86252.1"/>
    <property type="molecule type" value="Genomic_DNA"/>
</dbReference>
<evidence type="ECO:0000313" key="1">
    <source>
        <dbReference type="EMBL" id="GIY86252.1"/>
    </source>
</evidence>
<dbReference type="AlphaFoldDB" id="A0AAV4WUR9"/>
<reference evidence="1 2" key="1">
    <citation type="submission" date="2021-06" db="EMBL/GenBank/DDBJ databases">
        <title>Caerostris extrusa draft genome.</title>
        <authorList>
            <person name="Kono N."/>
            <person name="Arakawa K."/>
        </authorList>
    </citation>
    <scope>NUCLEOTIDE SEQUENCE [LARGE SCALE GENOMIC DNA]</scope>
</reference>
<name>A0AAV4WUR9_CAEEX</name>
<dbReference type="Proteomes" id="UP001054945">
    <property type="component" value="Unassembled WGS sequence"/>
</dbReference>
<comment type="caution">
    <text evidence="1">The sequence shown here is derived from an EMBL/GenBank/DDBJ whole genome shotgun (WGS) entry which is preliminary data.</text>
</comment>
<sequence length="92" mass="9833">MSDDPRNCSPPGTSHSSCRLTLAHFFSSSPLPPHDDLAEALPGDDEAVGAKCLLIPNKWTRFAGEKSLTMDMKHFSCSGEVAALASLPLYGE</sequence>
<protein>
    <submittedName>
        <fullName evidence="1">Uncharacterized protein</fullName>
    </submittedName>
</protein>
<gene>
    <name evidence="1" type="ORF">CEXT_535261</name>
</gene>
<organism evidence="1 2">
    <name type="scientific">Caerostris extrusa</name>
    <name type="common">Bark spider</name>
    <name type="synonym">Caerostris bankana</name>
    <dbReference type="NCBI Taxonomy" id="172846"/>
    <lineage>
        <taxon>Eukaryota</taxon>
        <taxon>Metazoa</taxon>
        <taxon>Ecdysozoa</taxon>
        <taxon>Arthropoda</taxon>
        <taxon>Chelicerata</taxon>
        <taxon>Arachnida</taxon>
        <taxon>Araneae</taxon>
        <taxon>Araneomorphae</taxon>
        <taxon>Entelegynae</taxon>
        <taxon>Araneoidea</taxon>
        <taxon>Araneidae</taxon>
        <taxon>Caerostris</taxon>
    </lineage>
</organism>